<evidence type="ECO:0000313" key="2">
    <source>
        <dbReference type="Proteomes" id="UP000198869"/>
    </source>
</evidence>
<protein>
    <recommendedName>
        <fullName evidence="3">Virulence plasmid B protein</fullName>
    </recommendedName>
</protein>
<organism evidence="1 2">
    <name type="scientific">Chryseobacterium taeanense</name>
    <dbReference type="NCBI Taxonomy" id="311334"/>
    <lineage>
        <taxon>Bacteria</taxon>
        <taxon>Pseudomonadati</taxon>
        <taxon>Bacteroidota</taxon>
        <taxon>Flavobacteriia</taxon>
        <taxon>Flavobacteriales</taxon>
        <taxon>Weeksellaceae</taxon>
        <taxon>Chryseobacterium group</taxon>
        <taxon>Chryseobacterium</taxon>
    </lineage>
</organism>
<accession>A0A1G8M0D4</accession>
<dbReference type="RefSeq" id="WP_089860047.1">
    <property type="nucleotide sequence ID" value="NZ_FNDW01000010.1"/>
</dbReference>
<dbReference type="OrthoDB" id="9814627at2"/>
<sequence length="98" mass="10507">MKKIRLIEVLVATIFGSNAIFGQNIDTQQKNTDILPPVSANAYQLSKVSDIPMDLYRGKANISIPIYSIGLGGLNIPISISYNTGGIKLNEQASTVGL</sequence>
<evidence type="ECO:0000313" key="1">
    <source>
        <dbReference type="EMBL" id="SDI61399.1"/>
    </source>
</evidence>
<evidence type="ECO:0008006" key="3">
    <source>
        <dbReference type="Google" id="ProtNLM"/>
    </source>
</evidence>
<name>A0A1G8M0D4_9FLAO</name>
<gene>
    <name evidence="1" type="ORF">SAMN05421846_110131</name>
</gene>
<dbReference type="EMBL" id="FNDW01000010">
    <property type="protein sequence ID" value="SDI61399.1"/>
    <property type="molecule type" value="Genomic_DNA"/>
</dbReference>
<dbReference type="Proteomes" id="UP000198869">
    <property type="component" value="Unassembled WGS sequence"/>
</dbReference>
<dbReference type="AlphaFoldDB" id="A0A1G8M0D4"/>
<keyword evidence="2" id="KW-1185">Reference proteome</keyword>
<proteinExistence type="predicted"/>
<dbReference type="STRING" id="311334.SAMN05421846_110131"/>
<reference evidence="2" key="1">
    <citation type="submission" date="2016-10" db="EMBL/GenBank/DDBJ databases">
        <authorList>
            <person name="Varghese N."/>
            <person name="Submissions S."/>
        </authorList>
    </citation>
    <scope>NUCLEOTIDE SEQUENCE [LARGE SCALE GENOMIC DNA]</scope>
    <source>
        <strain evidence="2">DSM 17071</strain>
    </source>
</reference>